<evidence type="ECO:0000259" key="15">
    <source>
        <dbReference type="PROSITE" id="PS52044"/>
    </source>
</evidence>
<dbReference type="InterPro" id="IPR041540">
    <property type="entry name" value="VATC"/>
</dbReference>
<sequence length="886" mass="97780">MDGAVRRMCTRTCEKVSFFDRKKAVDILTGLRLLSEWLPCSKIDPNSLSIDPPAPYLASMEKYYCLTCNLEFKDSFEMKSHFKSKMHLAHMNATLNIPQPITADSWPSAAEANSSDSDSGSSVASSSSDELPTTVSQNAASLGAVDKTEFAIDVPLLHCKDALGQPMVFFRNRESEIIGIFRCLLYTKLNMPNTVDELLQRVSNLRQSRYWAILLYSGGKFSAGIFDEDKELIHKTFHRYTVRAKQGGSQASRDSASGGMGGQKSAGSNLRRHGEQAIRSQIAHLLHVKWRPYLQACQLILTWTPKVHRGIFFTPPTSGEASIHEEGGGEEGSHGDEGRPMSVGSTVLPPPPPPDHLAADAVAARLGVVNNDLRLRRLPCRAKNITYAHVKELQREFSSFRVFDSLADFELIRQSERKQLEQIANNEGQTVYESKSGRLFFGSIPFVPKKSTPQTVALLESSEEINSEDGEHDLDEHNQSTPRSGSPDQQEVSQTTRQDPLISVQLAPPKRKSRRRAAASRKLTAVRDVSSESEVSTVAANTETSKAATRKCPLILSCWFSIVIFVQFFVFVVAQLCTTYSAWHRSIRMAIAVGDMERLKVLLPGADLTPLIEPRNGKRDSKPVHSEMNEETPLVSPPTANQTNKKSGFWTMRANLEAARNSTTTVSASLDPSMSIPSPEDATQLLNYRLSDGRSLLHLAVELQGNPDVIHMLLALGCRPDCPDVNGMTPYRLAGQLGKSKFSACFRRFRKAYPDRYDYEKAQIPCGPDPPPATSAKSSPSQRSRPKRTQAEVAAAANAPTQSAVDRKLVDELKFAGLSMREKCALAAERRIAATQGVPAVAAPANPIVYCCQCSTDLAGRQPFTYNDFRFCSPSCLRTHRLGTNR</sequence>
<evidence type="ECO:0000256" key="8">
    <source>
        <dbReference type="ARBA" id="ARBA00022771"/>
    </source>
</evidence>
<evidence type="ECO:0000256" key="3">
    <source>
        <dbReference type="ARBA" id="ARBA00022490"/>
    </source>
</evidence>
<evidence type="ECO:0000256" key="2">
    <source>
        <dbReference type="ARBA" id="ARBA00009262"/>
    </source>
</evidence>
<evidence type="ECO:0000256" key="10">
    <source>
        <dbReference type="ARBA" id="ARBA00022833"/>
    </source>
</evidence>
<dbReference type="Pfam" id="PF18716">
    <property type="entry name" value="VATC"/>
    <property type="match status" value="1"/>
</dbReference>
<dbReference type="PANTHER" id="PTHR16036">
    <property type="entry name" value="ANKYRIN REPEAT AND ZINC FINGER DOMAIN-CONTAINING PROTEIN 1"/>
    <property type="match status" value="1"/>
</dbReference>
<comment type="domain">
    <text evidence="13">The VLRF1 domain mediates binding to the 60S ribosomal subunit.</text>
</comment>
<evidence type="ECO:0000256" key="1">
    <source>
        <dbReference type="ARBA" id="ARBA00004496"/>
    </source>
</evidence>
<keyword evidence="7 13" id="KW-0255">Endonuclease</keyword>
<dbReference type="GO" id="GO:0005737">
    <property type="term" value="C:cytoplasm"/>
    <property type="evidence" value="ECO:0007669"/>
    <property type="project" value="UniProtKB-SubCell"/>
</dbReference>
<keyword evidence="4 13" id="KW-0540">Nuclease</keyword>
<dbReference type="GO" id="GO:0036503">
    <property type="term" value="P:ERAD pathway"/>
    <property type="evidence" value="ECO:0007669"/>
    <property type="project" value="TreeGrafter"/>
</dbReference>
<dbReference type="PANTHER" id="PTHR16036:SF2">
    <property type="entry name" value="TRNA ENDONUCLEASE ANKZF1"/>
    <property type="match status" value="1"/>
</dbReference>
<dbReference type="SUPFAM" id="SSF48403">
    <property type="entry name" value="Ankyrin repeat"/>
    <property type="match status" value="1"/>
</dbReference>
<feature type="compositionally biased region" description="Polar residues" evidence="14">
    <location>
        <begin position="479"/>
        <end position="498"/>
    </location>
</feature>
<feature type="domain" description="VLRF1" evidence="15">
    <location>
        <begin position="207"/>
        <end position="369"/>
    </location>
</feature>
<feature type="region of interest" description="Disordered" evidence="14">
    <location>
        <begin position="760"/>
        <end position="790"/>
    </location>
</feature>
<protein>
    <submittedName>
        <fullName evidence="16">Protein vms-1</fullName>
    </submittedName>
</protein>
<dbReference type="InterPro" id="IPR036770">
    <property type="entry name" value="Ankyrin_rpt-contain_sf"/>
</dbReference>
<dbReference type="InterPro" id="IPR013087">
    <property type="entry name" value="Znf_C2H2_type"/>
</dbReference>
<dbReference type="AlphaFoldDB" id="A0A0X3NPG9"/>
<dbReference type="SUPFAM" id="SSF57667">
    <property type="entry name" value="beta-beta-alpha zinc fingers"/>
    <property type="match status" value="1"/>
</dbReference>
<feature type="region of interest" description="Disordered" evidence="14">
    <location>
        <begin position="462"/>
        <end position="523"/>
    </location>
</feature>
<dbReference type="InterPro" id="IPR047139">
    <property type="entry name" value="ANKZ1/VMS1"/>
</dbReference>
<comment type="similarity">
    <text evidence="2 13">Belongs to the ANKZF1/VMS1 family.</text>
</comment>
<evidence type="ECO:0000256" key="11">
    <source>
        <dbReference type="ARBA" id="ARBA00023043"/>
    </source>
</evidence>
<dbReference type="Pfam" id="PF18826">
    <property type="entry name" value="bVLRF1"/>
    <property type="match status" value="1"/>
</dbReference>
<dbReference type="Gene3D" id="3.30.160.60">
    <property type="entry name" value="Classic Zinc Finger"/>
    <property type="match status" value="1"/>
</dbReference>
<dbReference type="PROSITE" id="PS52044">
    <property type="entry name" value="VLRF1"/>
    <property type="match status" value="1"/>
</dbReference>
<evidence type="ECO:0000256" key="7">
    <source>
        <dbReference type="ARBA" id="ARBA00022759"/>
    </source>
</evidence>
<dbReference type="GO" id="GO:0004519">
    <property type="term" value="F:endonuclease activity"/>
    <property type="evidence" value="ECO:0007669"/>
    <property type="project" value="UniProtKB-KW"/>
</dbReference>
<dbReference type="GO" id="GO:0008270">
    <property type="term" value="F:zinc ion binding"/>
    <property type="evidence" value="ECO:0007669"/>
    <property type="project" value="UniProtKB-KW"/>
</dbReference>
<feature type="compositionally biased region" description="Basic residues" evidence="14">
    <location>
        <begin position="509"/>
        <end position="519"/>
    </location>
</feature>
<feature type="region of interest" description="Disordered" evidence="14">
    <location>
        <begin position="244"/>
        <end position="273"/>
    </location>
</feature>
<feature type="region of interest" description="Disordered" evidence="14">
    <location>
        <begin position="106"/>
        <end position="132"/>
    </location>
</feature>
<keyword evidence="12" id="KW-0175">Coiled coil</keyword>
<name>A0A0X3NPG9_SCHSO</name>
<feature type="compositionally biased region" description="Low complexity" evidence="14">
    <location>
        <begin position="774"/>
        <end position="783"/>
    </location>
</feature>
<evidence type="ECO:0000256" key="13">
    <source>
        <dbReference type="PROSITE-ProRule" id="PRU01389"/>
    </source>
</evidence>
<keyword evidence="9 13" id="KW-0378">Hydrolase</keyword>
<evidence type="ECO:0000256" key="14">
    <source>
        <dbReference type="SAM" id="MobiDB-lite"/>
    </source>
</evidence>
<dbReference type="GO" id="GO:0016787">
    <property type="term" value="F:hydrolase activity"/>
    <property type="evidence" value="ECO:0007669"/>
    <property type="project" value="UniProtKB-KW"/>
</dbReference>
<keyword evidence="8" id="KW-0863">Zinc-finger</keyword>
<keyword evidence="11" id="KW-0040">ANK repeat</keyword>
<dbReference type="InterPro" id="IPR036236">
    <property type="entry name" value="Znf_C2H2_sf"/>
</dbReference>
<evidence type="ECO:0000256" key="4">
    <source>
        <dbReference type="ARBA" id="ARBA00022722"/>
    </source>
</evidence>
<reference evidence="16" key="1">
    <citation type="submission" date="2016-01" db="EMBL/GenBank/DDBJ databases">
        <title>Reference transcriptome for the parasite Schistocephalus solidus: insights into the molecular evolution of parasitism.</title>
        <authorList>
            <person name="Hebert F.O."/>
            <person name="Grambauer S."/>
            <person name="Barber I."/>
            <person name="Landry C.R."/>
            <person name="Aubin-Horth N."/>
        </authorList>
    </citation>
    <scope>NUCLEOTIDE SEQUENCE</scope>
</reference>
<dbReference type="Pfam" id="PF00023">
    <property type="entry name" value="Ank"/>
    <property type="match status" value="1"/>
</dbReference>
<feature type="compositionally biased region" description="Low complexity" evidence="14">
    <location>
        <begin position="108"/>
        <end position="129"/>
    </location>
</feature>
<keyword evidence="6" id="KW-0677">Repeat</keyword>
<accession>A0A0X3NPG9</accession>
<organism evidence="16">
    <name type="scientific">Schistocephalus solidus</name>
    <name type="common">Tapeworm</name>
    <dbReference type="NCBI Taxonomy" id="70667"/>
    <lineage>
        <taxon>Eukaryota</taxon>
        <taxon>Metazoa</taxon>
        <taxon>Spiralia</taxon>
        <taxon>Lophotrochozoa</taxon>
        <taxon>Platyhelminthes</taxon>
        <taxon>Cestoda</taxon>
        <taxon>Eucestoda</taxon>
        <taxon>Diphyllobothriidea</taxon>
        <taxon>Diphyllobothriidae</taxon>
        <taxon>Schistocephalus</taxon>
    </lineage>
</organism>
<dbReference type="EMBL" id="GEEE01022125">
    <property type="protein sequence ID" value="JAP41100.1"/>
    <property type="molecule type" value="Transcribed_RNA"/>
</dbReference>
<feature type="region of interest" description="Disordered" evidence="14">
    <location>
        <begin position="317"/>
        <end position="356"/>
    </location>
</feature>
<keyword evidence="5" id="KW-0479">Metal-binding</keyword>
<dbReference type="InterPro" id="IPR002110">
    <property type="entry name" value="Ankyrin_rpt"/>
</dbReference>
<dbReference type="InterPro" id="IPR041175">
    <property type="entry name" value="VLRF1/Vms1"/>
</dbReference>
<gene>
    <name evidence="16" type="primary">VMS1</name>
    <name evidence="16" type="ORF">TR128132</name>
</gene>
<evidence type="ECO:0000256" key="6">
    <source>
        <dbReference type="ARBA" id="ARBA00022737"/>
    </source>
</evidence>
<evidence type="ECO:0000313" key="16">
    <source>
        <dbReference type="EMBL" id="JAP41100.1"/>
    </source>
</evidence>
<feature type="region of interest" description="Disordered" evidence="14">
    <location>
        <begin position="613"/>
        <end position="644"/>
    </location>
</feature>
<evidence type="ECO:0000256" key="9">
    <source>
        <dbReference type="ARBA" id="ARBA00022801"/>
    </source>
</evidence>
<evidence type="ECO:0000256" key="12">
    <source>
        <dbReference type="ARBA" id="ARBA00023054"/>
    </source>
</evidence>
<keyword evidence="3 13" id="KW-0963">Cytoplasm</keyword>
<dbReference type="Gene3D" id="1.25.40.20">
    <property type="entry name" value="Ankyrin repeat-containing domain"/>
    <property type="match status" value="1"/>
</dbReference>
<evidence type="ECO:0000256" key="5">
    <source>
        <dbReference type="ARBA" id="ARBA00022723"/>
    </source>
</evidence>
<feature type="compositionally biased region" description="Basic and acidic residues" evidence="14">
    <location>
        <begin position="322"/>
        <end position="339"/>
    </location>
</feature>
<dbReference type="PROSITE" id="PS00028">
    <property type="entry name" value="ZINC_FINGER_C2H2_1"/>
    <property type="match status" value="1"/>
</dbReference>
<comment type="subcellular location">
    <subcellularLocation>
        <location evidence="1">Cytoplasm</location>
    </subcellularLocation>
</comment>
<proteinExistence type="inferred from homology"/>
<feature type="active site" evidence="13">
    <location>
        <position position="250"/>
    </location>
</feature>
<feature type="compositionally biased region" description="Basic and acidic residues" evidence="14">
    <location>
        <begin position="615"/>
        <end position="628"/>
    </location>
</feature>
<feature type="compositionally biased region" description="Acidic residues" evidence="14">
    <location>
        <begin position="462"/>
        <end position="473"/>
    </location>
</feature>
<keyword evidence="10" id="KW-0862">Zinc</keyword>